<reference evidence="1" key="1">
    <citation type="submission" date="2021-06" db="EMBL/GenBank/DDBJ databases">
        <authorList>
            <person name="Kallberg Y."/>
            <person name="Tangrot J."/>
            <person name="Rosling A."/>
        </authorList>
    </citation>
    <scope>NUCLEOTIDE SEQUENCE</scope>
    <source>
        <strain evidence="1">AU212A</strain>
    </source>
</reference>
<gene>
    <name evidence="1" type="ORF">SCALOS_LOCUS7280</name>
</gene>
<evidence type="ECO:0000313" key="2">
    <source>
        <dbReference type="Proteomes" id="UP000789860"/>
    </source>
</evidence>
<keyword evidence="2" id="KW-1185">Reference proteome</keyword>
<proteinExistence type="predicted"/>
<organism evidence="1 2">
    <name type="scientific">Scutellospora calospora</name>
    <dbReference type="NCBI Taxonomy" id="85575"/>
    <lineage>
        <taxon>Eukaryota</taxon>
        <taxon>Fungi</taxon>
        <taxon>Fungi incertae sedis</taxon>
        <taxon>Mucoromycota</taxon>
        <taxon>Glomeromycotina</taxon>
        <taxon>Glomeromycetes</taxon>
        <taxon>Diversisporales</taxon>
        <taxon>Gigasporaceae</taxon>
        <taxon>Scutellospora</taxon>
    </lineage>
</organism>
<dbReference type="Proteomes" id="UP000789860">
    <property type="component" value="Unassembled WGS sequence"/>
</dbReference>
<accession>A0ACA9MX47</accession>
<evidence type="ECO:0000313" key="1">
    <source>
        <dbReference type="EMBL" id="CAG8610694.1"/>
    </source>
</evidence>
<sequence>MNHDLIVTRSKANSNIDEFLSDSLDSSSSNNLTEFEQDQDIENLDNLTEFE</sequence>
<name>A0ACA9MX47_9GLOM</name>
<dbReference type="EMBL" id="CAJVPM010015873">
    <property type="protein sequence ID" value="CAG8610694.1"/>
    <property type="molecule type" value="Genomic_DNA"/>
</dbReference>
<comment type="caution">
    <text evidence="1">The sequence shown here is derived from an EMBL/GenBank/DDBJ whole genome shotgun (WGS) entry which is preliminary data.</text>
</comment>
<protein>
    <submittedName>
        <fullName evidence="1">7139_t:CDS:1</fullName>
    </submittedName>
</protein>